<feature type="region of interest" description="Disordered" evidence="7">
    <location>
        <begin position="250"/>
        <end position="269"/>
    </location>
</feature>
<feature type="compositionally biased region" description="Basic residues" evidence="7">
    <location>
        <begin position="282"/>
        <end position="307"/>
    </location>
</feature>
<name>M7PC85_PNEMU</name>
<feature type="region of interest" description="Disordered" evidence="7">
    <location>
        <begin position="133"/>
        <end position="156"/>
    </location>
</feature>
<dbReference type="STRING" id="1069680.M7PC85"/>
<dbReference type="GO" id="GO:0051382">
    <property type="term" value="P:kinetochore assembly"/>
    <property type="evidence" value="ECO:0007669"/>
    <property type="project" value="InterPro"/>
</dbReference>
<dbReference type="InterPro" id="IPR028929">
    <property type="entry name" value="Mif2_N"/>
</dbReference>
<keyword evidence="3" id="KW-0238">DNA-binding</keyword>
<evidence type="ECO:0000256" key="4">
    <source>
        <dbReference type="ARBA" id="ARBA00023242"/>
    </source>
</evidence>
<proteinExistence type="inferred from homology"/>
<evidence type="ECO:0000256" key="1">
    <source>
        <dbReference type="ARBA" id="ARBA00004123"/>
    </source>
</evidence>
<evidence type="ECO:0000259" key="8">
    <source>
        <dbReference type="Pfam" id="PF11699"/>
    </source>
</evidence>
<dbReference type="PANTHER" id="PTHR16684">
    <property type="entry name" value="CENTROMERE PROTEIN C"/>
    <property type="match status" value="1"/>
</dbReference>
<dbReference type="Gene3D" id="2.60.120.10">
    <property type="entry name" value="Jelly Rolls"/>
    <property type="match status" value="1"/>
</dbReference>
<dbReference type="Proteomes" id="UP000011958">
    <property type="component" value="Unassembled WGS sequence"/>
</dbReference>
<sequence length="567" mass="64022">MIWGSGSTRVPGSSGCPNAKFMDIGVVGRKTGLRIHDSVQRDSFGMEDMDAFFSPSTPPSVDETVASGWEVSRKNDQTISLEQSMDVSQGLPQNASDIIVTRKLSNSWIERNPLEALAGRRVLKGESPWIGRSPTKTNLNSPALRIPSTQKREPVLSPTRLDWSDGVARRLDFSATAAIDDESEEQDKPAPLVVKSVKRGQLMQQKKKQKTFSLMDNLENSESDQQDDAQDFIHNDAQDWENSLKYEIEDKSTEESDNKLNRKYKKGVSIRKKKVDNDVSLKKRKISQVPLKSKKFSSNHFPKKRSLSSRSSTESPDASSKMVMKTKLDKKQPRCVPSEDLLSSALSPHVNGTRRSLRTKVAPLAYWRNERIVYELGERRKSGPAMPKIKEIIRVDPISIPNRHKGTSRTKNTNFKKKLIKSEMPSDDEWEEKVDVECEVINWHDKKPIVKRIAYPASSYAPKDVANAIIKFQKTFDEAPFFATGVMDLPRGGEKATKPSKHNVMTFVILEGAVEATVHQTSFRLKRGSHFIVPRGNYYSIRNIANKVSRLFFTQATDTLENEELRA</sequence>
<feature type="compositionally biased region" description="Basic and acidic residues" evidence="7">
    <location>
        <begin position="250"/>
        <end position="260"/>
    </location>
</feature>
<dbReference type="InterPro" id="IPR028386">
    <property type="entry name" value="CENP-C/Mif2/cnp3"/>
</dbReference>
<dbReference type="GO" id="GO:0019237">
    <property type="term" value="F:centromeric DNA binding"/>
    <property type="evidence" value="ECO:0007669"/>
    <property type="project" value="InterPro"/>
</dbReference>
<dbReference type="Pfam" id="PF11699">
    <property type="entry name" value="CENP-C_C"/>
    <property type="match status" value="1"/>
</dbReference>
<dbReference type="HOGENOM" id="CLU_027966_0_0_1"/>
<dbReference type="VEuPathDB" id="FungiDB:PNEG_03529"/>
<evidence type="ECO:0000256" key="2">
    <source>
        <dbReference type="ARBA" id="ARBA00010291"/>
    </source>
</evidence>
<dbReference type="GO" id="GO:0000776">
    <property type="term" value="C:kinetochore"/>
    <property type="evidence" value="ECO:0007669"/>
    <property type="project" value="InterPro"/>
</dbReference>
<dbReference type="InterPro" id="IPR025974">
    <property type="entry name" value="Mif2/CENP-C_cupin"/>
</dbReference>
<evidence type="ECO:0000313" key="11">
    <source>
        <dbReference type="Proteomes" id="UP000011958"/>
    </source>
</evidence>
<evidence type="ECO:0000313" key="10">
    <source>
        <dbReference type="EMBL" id="EMR08089.1"/>
    </source>
</evidence>
<comment type="similarity">
    <text evidence="2">Belongs to the CENP-C/MIF2 family.</text>
</comment>
<feature type="domain" description="Mif2 N-terminal" evidence="9">
    <location>
        <begin position="21"/>
        <end position="173"/>
    </location>
</feature>
<keyword evidence="11" id="KW-1185">Reference proteome</keyword>
<dbReference type="OrthoDB" id="1939643at2759"/>
<dbReference type="Pfam" id="PF15624">
    <property type="entry name" value="Mif2_N"/>
    <property type="match status" value="1"/>
</dbReference>
<gene>
    <name evidence="10" type="ORF">PNEG_03529</name>
</gene>
<dbReference type="GO" id="GO:0051455">
    <property type="term" value="P:spindle attachment to meiosis I kinetochore"/>
    <property type="evidence" value="ECO:0007669"/>
    <property type="project" value="TreeGrafter"/>
</dbReference>
<feature type="domain" description="Mif2/CENP-C cupin" evidence="8">
    <location>
        <begin position="471"/>
        <end position="555"/>
    </location>
</feature>
<dbReference type="CDD" id="cd06993">
    <property type="entry name" value="cupin_CENP-C_C"/>
    <property type="match status" value="1"/>
</dbReference>
<comment type="function">
    <text evidence="5">Component of the kinetochore, a multiprotein complex that assembles on centromeric DNA and attaches chromosomes to spindle microtubules, mediating chromosome segregation and sister chromatid segregation during meiosis and mitosis. Component of the inner kinetochore constitutive centromere-associated network (CCAN), which serves as a structural platform for outer kinetochore assembly.</text>
</comment>
<reference evidence="11" key="1">
    <citation type="journal article" date="2016" name="Nat. Commun.">
        <title>Genome analysis of three Pneumocystis species reveals adaptation mechanisms to life exclusively in mammalian hosts.</title>
        <authorList>
            <person name="Ma L."/>
            <person name="Chen Z."/>
            <person name="Huang D.W."/>
            <person name="Kutty G."/>
            <person name="Ishihara M."/>
            <person name="Wang H."/>
            <person name="Abouelleil A."/>
            <person name="Bishop L."/>
            <person name="Davey E."/>
            <person name="Deng R."/>
            <person name="Deng X."/>
            <person name="Fan L."/>
            <person name="Fantoni G."/>
            <person name="Fitzgerald M."/>
            <person name="Gogineni E."/>
            <person name="Goldberg J.M."/>
            <person name="Handley G."/>
            <person name="Hu X."/>
            <person name="Huber C."/>
            <person name="Jiao X."/>
            <person name="Jones K."/>
            <person name="Levin J.Z."/>
            <person name="Liu Y."/>
            <person name="Macdonald P."/>
            <person name="Melnikov A."/>
            <person name="Raley C."/>
            <person name="Sassi M."/>
            <person name="Sherman B.T."/>
            <person name="Song X."/>
            <person name="Sykes S."/>
            <person name="Tran B."/>
            <person name="Walsh L."/>
            <person name="Xia Y."/>
            <person name="Yang J."/>
            <person name="Young S."/>
            <person name="Zeng Q."/>
            <person name="Zheng X."/>
            <person name="Stephens R."/>
            <person name="Nusbaum C."/>
            <person name="Birren B.W."/>
            <person name="Azadi P."/>
            <person name="Lempicki R.A."/>
            <person name="Cuomo C.A."/>
            <person name="Kovacs J.A."/>
        </authorList>
    </citation>
    <scope>NUCLEOTIDE SEQUENCE [LARGE SCALE GENOMIC DNA]</scope>
    <source>
        <strain evidence="11">B123</strain>
    </source>
</reference>
<protein>
    <recommendedName>
        <fullName evidence="6">CENP-C homolog</fullName>
    </recommendedName>
</protein>
<dbReference type="RefSeq" id="XP_007875621.1">
    <property type="nucleotide sequence ID" value="XM_007877430.1"/>
</dbReference>
<comment type="subcellular location">
    <subcellularLocation>
        <location evidence="1">Nucleus</location>
    </subcellularLocation>
</comment>
<evidence type="ECO:0000256" key="5">
    <source>
        <dbReference type="ARBA" id="ARBA00057947"/>
    </source>
</evidence>
<dbReference type="GO" id="GO:0051315">
    <property type="term" value="P:attachment of mitotic spindle microtubules to kinetochore"/>
    <property type="evidence" value="ECO:0007669"/>
    <property type="project" value="TreeGrafter"/>
</dbReference>
<dbReference type="PANTHER" id="PTHR16684:SF11">
    <property type="entry name" value="CENTROMERE PROTEIN C"/>
    <property type="match status" value="1"/>
</dbReference>
<evidence type="ECO:0000259" key="9">
    <source>
        <dbReference type="Pfam" id="PF15624"/>
    </source>
</evidence>
<dbReference type="FunFam" id="2.60.120.10:FF:000033">
    <property type="entry name" value="Centromere protein C 1"/>
    <property type="match status" value="1"/>
</dbReference>
<feature type="region of interest" description="Disordered" evidence="7">
    <location>
        <begin position="275"/>
        <end position="336"/>
    </location>
</feature>
<dbReference type="GeneID" id="19897216"/>
<dbReference type="InterPro" id="IPR011051">
    <property type="entry name" value="RmlC_Cupin_sf"/>
</dbReference>
<dbReference type="SUPFAM" id="SSF51182">
    <property type="entry name" value="RmlC-like cupins"/>
    <property type="match status" value="1"/>
</dbReference>
<dbReference type="GO" id="GO:0005634">
    <property type="term" value="C:nucleus"/>
    <property type="evidence" value="ECO:0007669"/>
    <property type="project" value="UniProtKB-SubCell"/>
</dbReference>
<dbReference type="EMBL" id="AFWA02000016">
    <property type="protein sequence ID" value="EMR08089.1"/>
    <property type="molecule type" value="Genomic_DNA"/>
</dbReference>
<organism evidence="10 11">
    <name type="scientific">Pneumocystis murina (strain B123)</name>
    <name type="common">Mouse pneumocystis pneumonia agent</name>
    <name type="synonym">Pneumocystis carinii f. sp. muris</name>
    <dbReference type="NCBI Taxonomy" id="1069680"/>
    <lineage>
        <taxon>Eukaryota</taxon>
        <taxon>Fungi</taxon>
        <taxon>Dikarya</taxon>
        <taxon>Ascomycota</taxon>
        <taxon>Taphrinomycotina</taxon>
        <taxon>Pneumocystomycetes</taxon>
        <taxon>Pneumocystaceae</taxon>
        <taxon>Pneumocystis</taxon>
    </lineage>
</organism>
<dbReference type="InterPro" id="IPR014710">
    <property type="entry name" value="RmlC-like_jellyroll"/>
</dbReference>
<dbReference type="AlphaFoldDB" id="M7PC85"/>
<dbReference type="OMA" id="RDIHNIP"/>
<dbReference type="eggNOG" id="ENOG502S47H">
    <property type="taxonomic scope" value="Eukaryota"/>
</dbReference>
<accession>M7PC85</accession>
<keyword evidence="4" id="KW-0539">Nucleus</keyword>
<evidence type="ECO:0000256" key="6">
    <source>
        <dbReference type="ARBA" id="ARBA00075033"/>
    </source>
</evidence>
<comment type="caution">
    <text evidence="10">The sequence shown here is derived from an EMBL/GenBank/DDBJ whole genome shotgun (WGS) entry which is preliminary data.</text>
</comment>
<evidence type="ECO:0000256" key="7">
    <source>
        <dbReference type="SAM" id="MobiDB-lite"/>
    </source>
</evidence>
<evidence type="ECO:0000256" key="3">
    <source>
        <dbReference type="ARBA" id="ARBA00023125"/>
    </source>
</evidence>